<evidence type="ECO:0000256" key="6">
    <source>
        <dbReference type="ARBA" id="ARBA00023288"/>
    </source>
</evidence>
<dbReference type="RefSeq" id="WP_084299739.1">
    <property type="nucleotide sequence ID" value="NZ_CALFSO010000015.1"/>
</dbReference>
<keyword evidence="6" id="KW-0449">Lipoprotein</keyword>
<evidence type="ECO:0000313" key="9">
    <source>
        <dbReference type="Proteomes" id="UP000244173"/>
    </source>
</evidence>
<keyword evidence="2" id="KW-1003">Cell membrane</keyword>
<organism evidence="8 9">
    <name type="scientific">Microvirgula aerodenitrificans</name>
    <dbReference type="NCBI Taxonomy" id="57480"/>
    <lineage>
        <taxon>Bacteria</taxon>
        <taxon>Pseudomonadati</taxon>
        <taxon>Pseudomonadota</taxon>
        <taxon>Betaproteobacteria</taxon>
        <taxon>Neisseriales</taxon>
        <taxon>Aquaspirillaceae</taxon>
        <taxon>Microvirgula</taxon>
    </lineage>
</organism>
<name>A0A2S0PAZ8_9NEIS</name>
<dbReference type="GO" id="GO:0016020">
    <property type="term" value="C:membrane"/>
    <property type="evidence" value="ECO:0007669"/>
    <property type="project" value="InterPro"/>
</dbReference>
<evidence type="ECO:0000256" key="7">
    <source>
        <dbReference type="SAM" id="SignalP"/>
    </source>
</evidence>
<gene>
    <name evidence="8" type="ORF">DAI18_11285</name>
</gene>
<evidence type="ECO:0000256" key="3">
    <source>
        <dbReference type="ARBA" id="ARBA00022729"/>
    </source>
</evidence>
<evidence type="ECO:0000256" key="1">
    <source>
        <dbReference type="ARBA" id="ARBA00010296"/>
    </source>
</evidence>
<dbReference type="EMBL" id="CP028519">
    <property type="protein sequence ID" value="AVY94558.1"/>
    <property type="molecule type" value="Genomic_DNA"/>
</dbReference>
<evidence type="ECO:0000256" key="2">
    <source>
        <dbReference type="ARBA" id="ARBA00022475"/>
    </source>
</evidence>
<sequence>MKLLLVAVAALAAIGLSACNTVSGMGKDVKAAGQGMSNSAEDVKEKM</sequence>
<reference evidence="8 9" key="1">
    <citation type="submission" date="2018-04" db="EMBL/GenBank/DDBJ databases">
        <title>Denitrifier Microvirgula.</title>
        <authorList>
            <person name="Anderson E."/>
            <person name="Jang J."/>
            <person name="Ishii S."/>
        </authorList>
    </citation>
    <scope>NUCLEOTIDE SEQUENCE [LARGE SCALE GENOMIC DNA]</scope>
    <source>
        <strain evidence="8 9">BE2.4</strain>
    </source>
</reference>
<dbReference type="STRING" id="1122240.GCA_000620105_00289"/>
<dbReference type="PROSITE" id="PS51257">
    <property type="entry name" value="PROKAR_LIPOPROTEIN"/>
    <property type="match status" value="1"/>
</dbReference>
<keyword evidence="9" id="KW-1185">Reference proteome</keyword>
<proteinExistence type="inferred from homology"/>
<protein>
    <submittedName>
        <fullName evidence="8">Entericidin, EcnA/B family</fullName>
    </submittedName>
</protein>
<dbReference type="InterPro" id="IPR012556">
    <property type="entry name" value="Entericidin"/>
</dbReference>
<feature type="signal peptide" evidence="7">
    <location>
        <begin position="1"/>
        <end position="18"/>
    </location>
</feature>
<keyword evidence="4" id="KW-0472">Membrane</keyword>
<dbReference type="Pfam" id="PF08085">
    <property type="entry name" value="Entericidin"/>
    <property type="match status" value="1"/>
</dbReference>
<keyword evidence="3 7" id="KW-0732">Signal</keyword>
<dbReference type="GO" id="GO:0009636">
    <property type="term" value="P:response to toxic substance"/>
    <property type="evidence" value="ECO:0007669"/>
    <property type="project" value="InterPro"/>
</dbReference>
<dbReference type="KEGG" id="maer:DAI18_11285"/>
<keyword evidence="5" id="KW-0564">Palmitate</keyword>
<evidence type="ECO:0000313" key="8">
    <source>
        <dbReference type="EMBL" id="AVY94558.1"/>
    </source>
</evidence>
<evidence type="ECO:0000256" key="5">
    <source>
        <dbReference type="ARBA" id="ARBA00023139"/>
    </source>
</evidence>
<dbReference type="Proteomes" id="UP000244173">
    <property type="component" value="Chromosome"/>
</dbReference>
<dbReference type="AlphaFoldDB" id="A0A2S0PAZ8"/>
<feature type="chain" id="PRO_5015720449" evidence="7">
    <location>
        <begin position="19"/>
        <end position="47"/>
    </location>
</feature>
<comment type="similarity">
    <text evidence="1">Belongs to the EcnA/EcnB lipoprotein family.</text>
</comment>
<evidence type="ECO:0000256" key="4">
    <source>
        <dbReference type="ARBA" id="ARBA00023136"/>
    </source>
</evidence>
<dbReference type="OrthoDB" id="9181810at2"/>
<accession>A0A2S0PAZ8</accession>